<dbReference type="OrthoDB" id="7426251at2759"/>
<dbReference type="AlphaFoldDB" id="A0A077ZDV3"/>
<keyword evidence="2" id="KW-1185">Reference proteome</keyword>
<accession>A0A077ZDV3</accession>
<proteinExistence type="predicted"/>
<organism evidence="1 2">
    <name type="scientific">Trichuris trichiura</name>
    <name type="common">Whipworm</name>
    <name type="synonym">Trichocephalus trichiurus</name>
    <dbReference type="NCBI Taxonomy" id="36087"/>
    <lineage>
        <taxon>Eukaryota</taxon>
        <taxon>Metazoa</taxon>
        <taxon>Ecdysozoa</taxon>
        <taxon>Nematoda</taxon>
        <taxon>Enoplea</taxon>
        <taxon>Dorylaimia</taxon>
        <taxon>Trichinellida</taxon>
        <taxon>Trichuridae</taxon>
        <taxon>Trichuris</taxon>
    </lineage>
</organism>
<sequence>MFPENITRSSRAPQGSADNNTDPFPLYIKVLETLSSLWHPLYAMPIKPGMECMPKLGETAYQTTTDNGDGRYNIWQSYSTLSFLRFYCKGADDWEWLIYTTRLMGTYAPPSGLVNAAAPFSDTTRMSTLCAKLRDQNIAEFRQPLYNNRNDSDVQSSSGLLNRSMQCLAQWLAASPPNCYDEDVFVRLIQIGMLVPNIDSMKEDRLTYAVNPEFVGGTFSYGPCSPRHVYRVEAMAMPLDRYVDAYRRSGSDIGEFSVGYWDKSVAVIPVRVSDQGSWLIPYTFAHLTSMIFNAQTPVLSVTRGQTRLDALPLASLSVIPGPQRVLFVLVDAMTSDRLRFWWCGSAHLGVHVPVWNLSGSRPESTSLERLFWDWLNGGSADRDVVIAWKNLAARSQAGSKPLSAITMAAELFTRKFWPKALPSGSASDPGVVDLNNFATKDSATVHDDISPPENANVTEHVVKKPEIEPRDQWVLFWAKPNLHTKRPYSHLAFLNERSGDIAETFWHPTLPTIAPYIVELRNAPQLKLPDDRAVDVFYAVVVESNYNRHFDVVPCASREAAYAFLISGDETDTLISQVEPHAALSCAWKTSMLIKRLRPFDIGRSITAPTLSKCGRWWTETKAASDRIARQCGCPDLYLAYETDLENDSDAVAAFQPLLLCRSSPHMRTWTAEWSRSKSTVRMTKDGDVGRPQMSWNWDTHNLLCDYSVRAGSHLHRVGSALGFNKAHGETPDFFSAKQMGMFVRQVASLAGGLFEVLAAFSGFNASMVMGFYSEIVNGITTLGLDVLWITTFGHISGWEVNRNNWRLLEGLEFPSVLLRGDGHTDWRNVFFGLTPHYEIKILLVKLGIWSDDGWRASDLTTRFGRRGIRINSGDLCLLEMQVGESLSAANRVPRAIFFHYDGQGKWLPREAIAFGGPWQLFDHCAHYSTRCDRLYGSSKAPMEMIAHFGVLVHPICPPRFVQLCSSVSLSALWIDTVVSEGCNCQTEVTSDCVSIAVRPYIVALSKGSR</sequence>
<name>A0A077ZDV3_TRITR</name>
<protein>
    <submittedName>
        <fullName evidence="1">Uncharacterized protein</fullName>
    </submittedName>
</protein>
<reference evidence="1" key="1">
    <citation type="submission" date="2014-01" db="EMBL/GenBank/DDBJ databases">
        <authorList>
            <person name="Aslett M."/>
        </authorList>
    </citation>
    <scope>NUCLEOTIDE SEQUENCE</scope>
</reference>
<gene>
    <name evidence="1" type="ORF">TTRE_0000687001</name>
</gene>
<dbReference type="EMBL" id="HG806364">
    <property type="protein sequence ID" value="CDW58551.1"/>
    <property type="molecule type" value="Genomic_DNA"/>
</dbReference>
<evidence type="ECO:0000313" key="2">
    <source>
        <dbReference type="Proteomes" id="UP000030665"/>
    </source>
</evidence>
<evidence type="ECO:0000313" key="1">
    <source>
        <dbReference type="EMBL" id="CDW58551.1"/>
    </source>
</evidence>
<dbReference type="Proteomes" id="UP000030665">
    <property type="component" value="Unassembled WGS sequence"/>
</dbReference>
<reference evidence="1" key="2">
    <citation type="submission" date="2014-03" db="EMBL/GenBank/DDBJ databases">
        <title>The whipworm genome and dual-species transcriptomics of an intimate host-pathogen interaction.</title>
        <authorList>
            <person name="Foth B.J."/>
            <person name="Tsai I.J."/>
            <person name="Reid A.J."/>
            <person name="Bancroft A.J."/>
            <person name="Nichol S."/>
            <person name="Tracey A."/>
            <person name="Holroyd N."/>
            <person name="Cotton J.A."/>
            <person name="Stanley E.J."/>
            <person name="Zarowiecki M."/>
            <person name="Liu J.Z."/>
            <person name="Huckvale T."/>
            <person name="Cooper P.J."/>
            <person name="Grencis R.K."/>
            <person name="Berriman M."/>
        </authorList>
    </citation>
    <scope>NUCLEOTIDE SEQUENCE [LARGE SCALE GENOMIC DNA]</scope>
</reference>